<evidence type="ECO:0000256" key="3">
    <source>
        <dbReference type="ARBA" id="ARBA00022989"/>
    </source>
</evidence>
<name>A0A8S3WD59_PARAO</name>
<gene>
    <name evidence="7" type="ORF">PAPOLLO_LOCUS4550</name>
</gene>
<dbReference type="Proteomes" id="UP000691718">
    <property type="component" value="Unassembled WGS sequence"/>
</dbReference>
<feature type="transmembrane region" description="Helical" evidence="5">
    <location>
        <begin position="479"/>
        <end position="496"/>
    </location>
</feature>
<evidence type="ECO:0000256" key="1">
    <source>
        <dbReference type="ARBA" id="ARBA00004141"/>
    </source>
</evidence>
<protein>
    <submittedName>
        <fullName evidence="7">(apollo) hypothetical protein</fullName>
    </submittedName>
</protein>
<keyword evidence="2 5" id="KW-0812">Transmembrane</keyword>
<dbReference type="Pfam" id="PF00083">
    <property type="entry name" value="Sugar_tr"/>
    <property type="match status" value="2"/>
</dbReference>
<evidence type="ECO:0000313" key="7">
    <source>
        <dbReference type="EMBL" id="CAG4952112.1"/>
    </source>
</evidence>
<dbReference type="InterPro" id="IPR005828">
    <property type="entry name" value="MFS_sugar_transport-like"/>
</dbReference>
<dbReference type="AlphaFoldDB" id="A0A8S3WD59"/>
<accession>A0A8S3WD59</accession>
<feature type="transmembrane region" description="Helical" evidence="5">
    <location>
        <begin position="195"/>
        <end position="218"/>
    </location>
</feature>
<dbReference type="PROSITE" id="PS50850">
    <property type="entry name" value="MFS"/>
    <property type="match status" value="1"/>
</dbReference>
<reference evidence="7" key="1">
    <citation type="submission" date="2021-04" db="EMBL/GenBank/DDBJ databases">
        <authorList>
            <person name="Tunstrom K."/>
        </authorList>
    </citation>
    <scope>NUCLEOTIDE SEQUENCE</scope>
</reference>
<keyword evidence="8" id="KW-1185">Reference proteome</keyword>
<feature type="transmembrane region" description="Helical" evidence="5">
    <location>
        <begin position="139"/>
        <end position="159"/>
    </location>
</feature>
<feature type="transmembrane region" description="Helical" evidence="5">
    <location>
        <begin position="256"/>
        <end position="275"/>
    </location>
</feature>
<dbReference type="GO" id="GO:0016020">
    <property type="term" value="C:membrane"/>
    <property type="evidence" value="ECO:0007669"/>
    <property type="project" value="UniProtKB-SubCell"/>
</dbReference>
<sequence length="687" mass="77497">MVFTNATPDHWCAPPPELEGVELPEGLLRNLTVPEYEGTYETCSRYTLDTRALFAALHDYVDERTEIIHEGGVLRTIKTRQLIPAKEFEDRKKQISRIVEAITLLRSKPTGCLNGWRFSTEQYEATLVTEFSLVCEKEWLPRTGYTLFWLGSIFGNLFFGWMSDRYGRRPTILLMISLEVPLAIAASFSNSYTTYIVLRVLGGLFFPAMYQLPFILALELMPPARRTHAGIIVGMFFASGMSLLALIAYIVRDWFYLSLATSLPFIALYGYYWLLPESPRWLVGRGRIAEAENVLKTLAKKNGIELSQGILFDIHKKIIYAEEKSTMLSSIDGNTVGFPEILDKNCVDHRIGNMLTSKPDVTNVSENFNNNDNNDIESLLLSKNLENKGNKQNTLDKTSTGELQLNEDLRKISKMNYFHENSTGSNLKRKSRQLVNRSFPKSDCEDNVEISANNDHDLEEDCKASILDLFRYPNIRKNFFILTLDWLSLGVIYNGLSYNTSNLGVNDYLAFFIGGVVELPSYVIAWHCMKRFGRRWVLCIFMCIGGLACLSCVLVPEDRPWVTVCLAMLGRLCGAASFAVFYVLIGEFLPTVLRSQAMGLASFISGLGLLACPYIVHLAVYGRSLPLIIMGILSVMAGISSLFLPETLNQLLPQTLEDGEMFGRDFKLFSCVDTPRKEQGYNSTCTI</sequence>
<feature type="transmembrane region" description="Helical" evidence="5">
    <location>
        <begin position="508"/>
        <end position="529"/>
    </location>
</feature>
<feature type="transmembrane region" description="Helical" evidence="5">
    <location>
        <begin position="536"/>
        <end position="555"/>
    </location>
</feature>
<keyword evidence="4 5" id="KW-0472">Membrane</keyword>
<feature type="domain" description="Major facilitator superfamily (MFS) profile" evidence="6">
    <location>
        <begin position="95"/>
        <end position="649"/>
    </location>
</feature>
<evidence type="ECO:0000259" key="6">
    <source>
        <dbReference type="PROSITE" id="PS50850"/>
    </source>
</evidence>
<evidence type="ECO:0000313" key="8">
    <source>
        <dbReference type="Proteomes" id="UP000691718"/>
    </source>
</evidence>
<dbReference type="PANTHER" id="PTHR24064">
    <property type="entry name" value="SOLUTE CARRIER FAMILY 22 MEMBER"/>
    <property type="match status" value="1"/>
</dbReference>
<evidence type="ECO:0000256" key="4">
    <source>
        <dbReference type="ARBA" id="ARBA00023136"/>
    </source>
</evidence>
<dbReference type="OrthoDB" id="3936150at2759"/>
<comment type="caution">
    <text evidence="7">The sequence shown here is derived from an EMBL/GenBank/DDBJ whole genome shotgun (WGS) entry which is preliminary data.</text>
</comment>
<comment type="subcellular location">
    <subcellularLocation>
        <location evidence="1">Membrane</location>
        <topology evidence="1">Multi-pass membrane protein</topology>
    </subcellularLocation>
</comment>
<organism evidence="7 8">
    <name type="scientific">Parnassius apollo</name>
    <name type="common">Apollo butterfly</name>
    <name type="synonym">Papilio apollo</name>
    <dbReference type="NCBI Taxonomy" id="110799"/>
    <lineage>
        <taxon>Eukaryota</taxon>
        <taxon>Metazoa</taxon>
        <taxon>Ecdysozoa</taxon>
        <taxon>Arthropoda</taxon>
        <taxon>Hexapoda</taxon>
        <taxon>Insecta</taxon>
        <taxon>Pterygota</taxon>
        <taxon>Neoptera</taxon>
        <taxon>Endopterygota</taxon>
        <taxon>Lepidoptera</taxon>
        <taxon>Glossata</taxon>
        <taxon>Ditrysia</taxon>
        <taxon>Papilionoidea</taxon>
        <taxon>Papilionidae</taxon>
        <taxon>Parnassiinae</taxon>
        <taxon>Parnassini</taxon>
        <taxon>Parnassius</taxon>
        <taxon>Parnassius</taxon>
    </lineage>
</organism>
<evidence type="ECO:0000256" key="5">
    <source>
        <dbReference type="SAM" id="Phobius"/>
    </source>
</evidence>
<feature type="transmembrane region" description="Helical" evidence="5">
    <location>
        <begin position="597"/>
        <end position="619"/>
    </location>
</feature>
<proteinExistence type="predicted"/>
<feature type="transmembrane region" description="Helical" evidence="5">
    <location>
        <begin position="561"/>
        <end position="585"/>
    </location>
</feature>
<feature type="transmembrane region" description="Helical" evidence="5">
    <location>
        <begin position="625"/>
        <end position="644"/>
    </location>
</feature>
<feature type="transmembrane region" description="Helical" evidence="5">
    <location>
        <begin position="230"/>
        <end position="250"/>
    </location>
</feature>
<dbReference type="GO" id="GO:0022857">
    <property type="term" value="F:transmembrane transporter activity"/>
    <property type="evidence" value="ECO:0007669"/>
    <property type="project" value="InterPro"/>
</dbReference>
<dbReference type="EMBL" id="CAJQZP010000280">
    <property type="protein sequence ID" value="CAG4952112.1"/>
    <property type="molecule type" value="Genomic_DNA"/>
</dbReference>
<dbReference type="InterPro" id="IPR020846">
    <property type="entry name" value="MFS_dom"/>
</dbReference>
<evidence type="ECO:0000256" key="2">
    <source>
        <dbReference type="ARBA" id="ARBA00022692"/>
    </source>
</evidence>
<keyword evidence="3 5" id="KW-1133">Transmembrane helix</keyword>